<sequence>MPHSPASTSNANGHNNGFNGNGRHGNGQTAQQTTSSSYPLNPGVYVPTVAFFTPEDAIDVETTASHAVRLAKAGVTGLVTHGSNGEAVHLDHTERMLVTQTTRGALTAAGYKDMPLIVGCGAQSTRETIQLCEEAARSGGSHVLVLPPAYYGSLLSTENIISHFRAVADASPLPVLIYNFPGACAGLDLTSDTILALSQYPNIAGVKLTCGNTGKLARVVAGTSGTNFRTFGGSADFLLQTLAVGGQGMIAGLANIAPLTCLELMRLWESGKKAQAVELQAIVARGDWTAIQGGFISVKVALRKYYGYGGEPRRPCVMPSKERLVAQQEGFAELVTAERAFEKQA</sequence>
<dbReference type="RefSeq" id="XP_007911883.1">
    <property type="nucleotide sequence ID" value="XM_007913692.1"/>
</dbReference>
<dbReference type="SMART" id="SM01130">
    <property type="entry name" value="DHDPS"/>
    <property type="match status" value="1"/>
</dbReference>
<feature type="binding site" evidence="3">
    <location>
        <position position="250"/>
    </location>
    <ligand>
        <name>pyruvate</name>
        <dbReference type="ChEBI" id="CHEBI:15361"/>
    </ligand>
</feature>
<dbReference type="PIRSF" id="PIRSF001365">
    <property type="entry name" value="DHDPS"/>
    <property type="match status" value="1"/>
</dbReference>
<feature type="region of interest" description="Disordered" evidence="4">
    <location>
        <begin position="1"/>
        <end position="39"/>
    </location>
</feature>
<dbReference type="SUPFAM" id="SSF51569">
    <property type="entry name" value="Aldolase"/>
    <property type="match status" value="1"/>
</dbReference>
<dbReference type="GeneID" id="19321223"/>
<evidence type="ECO:0000256" key="3">
    <source>
        <dbReference type="PIRSR" id="PIRSR001365-2"/>
    </source>
</evidence>
<name>R8BV93_PHAM7</name>
<dbReference type="CDD" id="cd00408">
    <property type="entry name" value="DHDPS-like"/>
    <property type="match status" value="1"/>
</dbReference>
<dbReference type="InterPro" id="IPR013785">
    <property type="entry name" value="Aldolase_TIM"/>
</dbReference>
<keyword evidence="6" id="KW-1185">Reference proteome</keyword>
<reference evidence="6" key="1">
    <citation type="journal article" date="2013" name="Genome Announc.">
        <title>Draft genome sequence of the ascomycete Phaeoacremonium aleophilum strain UCR-PA7, a causal agent of the esca disease complex in grapevines.</title>
        <authorList>
            <person name="Blanco-Ulate B."/>
            <person name="Rolshausen P."/>
            <person name="Cantu D."/>
        </authorList>
    </citation>
    <scope>NUCLEOTIDE SEQUENCE [LARGE SCALE GENOMIC DNA]</scope>
    <source>
        <strain evidence="6">UCR-PA7</strain>
    </source>
</reference>
<dbReference type="PRINTS" id="PR00146">
    <property type="entry name" value="DHPICSNTHASE"/>
</dbReference>
<dbReference type="PANTHER" id="PTHR12128:SF52">
    <property type="entry name" value="4-HYDROXY-2-OXOGLUTARATE ALDOLASE, MITOCHONDRIAL-RELATED"/>
    <property type="match status" value="1"/>
</dbReference>
<dbReference type="GO" id="GO:0008840">
    <property type="term" value="F:4-hydroxy-tetrahydrodipicolinate synthase activity"/>
    <property type="evidence" value="ECO:0007669"/>
    <property type="project" value="TreeGrafter"/>
</dbReference>
<comment type="similarity">
    <text evidence="1">Belongs to the DapA family.</text>
</comment>
<protein>
    <submittedName>
        <fullName evidence="5">Putative dihydrodipicolinate synthetase family protein</fullName>
    </submittedName>
</protein>
<dbReference type="KEGG" id="tmn:UCRPA7_1105"/>
<feature type="compositionally biased region" description="Polar residues" evidence="4">
    <location>
        <begin position="1"/>
        <end position="11"/>
    </location>
</feature>
<proteinExistence type="inferred from homology"/>
<dbReference type="EMBL" id="KB932835">
    <property type="protein sequence ID" value="EOO03296.1"/>
    <property type="molecule type" value="Genomic_DNA"/>
</dbReference>
<gene>
    <name evidence="5" type="ORF">UCRPA7_1105</name>
</gene>
<organism evidence="5 6">
    <name type="scientific">Phaeoacremonium minimum (strain UCR-PA7)</name>
    <name type="common">Esca disease fungus</name>
    <name type="synonym">Togninia minima</name>
    <dbReference type="NCBI Taxonomy" id="1286976"/>
    <lineage>
        <taxon>Eukaryota</taxon>
        <taxon>Fungi</taxon>
        <taxon>Dikarya</taxon>
        <taxon>Ascomycota</taxon>
        <taxon>Pezizomycotina</taxon>
        <taxon>Sordariomycetes</taxon>
        <taxon>Sordariomycetidae</taxon>
        <taxon>Togniniales</taxon>
        <taxon>Togniniaceae</taxon>
        <taxon>Phaeoacremonium</taxon>
    </lineage>
</organism>
<evidence type="ECO:0000256" key="4">
    <source>
        <dbReference type="SAM" id="MobiDB-lite"/>
    </source>
</evidence>
<evidence type="ECO:0000256" key="2">
    <source>
        <dbReference type="PIRSR" id="PIRSR001365-1"/>
    </source>
</evidence>
<feature type="compositionally biased region" description="Polar residues" evidence="4">
    <location>
        <begin position="28"/>
        <end position="39"/>
    </location>
</feature>
<keyword evidence="1" id="KW-0456">Lyase</keyword>
<evidence type="ECO:0000313" key="5">
    <source>
        <dbReference type="EMBL" id="EOO03296.1"/>
    </source>
</evidence>
<accession>R8BV93</accession>
<dbReference type="Gene3D" id="3.20.20.70">
    <property type="entry name" value="Aldolase class I"/>
    <property type="match status" value="1"/>
</dbReference>
<dbReference type="InterPro" id="IPR002220">
    <property type="entry name" value="DapA-like"/>
</dbReference>
<evidence type="ECO:0000313" key="6">
    <source>
        <dbReference type="Proteomes" id="UP000014074"/>
    </source>
</evidence>
<evidence type="ECO:0000256" key="1">
    <source>
        <dbReference type="PIRNR" id="PIRNR001365"/>
    </source>
</evidence>
<dbReference type="PANTHER" id="PTHR12128">
    <property type="entry name" value="DIHYDRODIPICOLINATE SYNTHASE"/>
    <property type="match status" value="1"/>
</dbReference>
<dbReference type="HOGENOM" id="CLU_049343_0_2_1"/>
<feature type="active site" description="Schiff-base intermediate with substrate" evidence="2">
    <location>
        <position position="207"/>
    </location>
</feature>
<dbReference type="AlphaFoldDB" id="R8BV93"/>
<dbReference type="Proteomes" id="UP000014074">
    <property type="component" value="Unassembled WGS sequence"/>
</dbReference>
<feature type="active site" description="Proton donor/acceptor" evidence="2">
    <location>
        <position position="178"/>
    </location>
</feature>
<dbReference type="eggNOG" id="ENOG502QWNS">
    <property type="taxonomic scope" value="Eukaryota"/>
</dbReference>
<dbReference type="OrthoDB" id="191315at2759"/>
<dbReference type="Pfam" id="PF00701">
    <property type="entry name" value="DHDPS"/>
    <property type="match status" value="1"/>
</dbReference>